<dbReference type="Gene3D" id="3.30.70.100">
    <property type="match status" value="1"/>
</dbReference>
<evidence type="ECO:0000259" key="1">
    <source>
        <dbReference type="PROSITE" id="PS50846"/>
    </source>
</evidence>
<dbReference type="EMBL" id="OBEL01000001">
    <property type="protein sequence ID" value="SNZ05820.1"/>
    <property type="molecule type" value="Genomic_DNA"/>
</dbReference>
<sequence>MITLNVQEMACGGCVKSIREAIESKDCSATVEGDLEAGKITVETVLNPEIVRQTIEELGFPAKL</sequence>
<evidence type="ECO:0000313" key="2">
    <source>
        <dbReference type="EMBL" id="SNZ05820.1"/>
    </source>
</evidence>
<reference evidence="2 3" key="1">
    <citation type="submission" date="2017-09" db="EMBL/GenBank/DDBJ databases">
        <authorList>
            <person name="Ehlers B."/>
            <person name="Leendertz F.H."/>
        </authorList>
    </citation>
    <scope>NUCLEOTIDE SEQUENCE [LARGE SCALE GENOMIC DNA]</scope>
    <source>
        <strain evidence="2 3">DSM 18289</strain>
    </source>
</reference>
<dbReference type="InterPro" id="IPR006121">
    <property type="entry name" value="HMA_dom"/>
</dbReference>
<evidence type="ECO:0000313" key="3">
    <source>
        <dbReference type="Proteomes" id="UP000219439"/>
    </source>
</evidence>
<accession>A0A285N8T3</accession>
<dbReference type="InterPro" id="IPR036163">
    <property type="entry name" value="HMA_dom_sf"/>
</dbReference>
<keyword evidence="3" id="KW-1185">Reference proteome</keyword>
<dbReference type="RefSeq" id="WP_097151564.1">
    <property type="nucleotide sequence ID" value="NZ_OBEL01000001.1"/>
</dbReference>
<organism evidence="2 3">
    <name type="scientific">Cohaesibacter gelatinilyticus</name>
    <dbReference type="NCBI Taxonomy" id="372072"/>
    <lineage>
        <taxon>Bacteria</taxon>
        <taxon>Pseudomonadati</taxon>
        <taxon>Pseudomonadota</taxon>
        <taxon>Alphaproteobacteria</taxon>
        <taxon>Hyphomicrobiales</taxon>
        <taxon>Cohaesibacteraceae</taxon>
    </lineage>
</organism>
<name>A0A285N8T3_9HYPH</name>
<proteinExistence type="predicted"/>
<gene>
    <name evidence="2" type="ORF">SAMN06265368_0214</name>
</gene>
<dbReference type="PROSITE" id="PS50846">
    <property type="entry name" value="HMA_2"/>
    <property type="match status" value="1"/>
</dbReference>
<dbReference type="OrthoDB" id="9801832at2"/>
<dbReference type="GO" id="GO:0046872">
    <property type="term" value="F:metal ion binding"/>
    <property type="evidence" value="ECO:0007669"/>
    <property type="project" value="InterPro"/>
</dbReference>
<dbReference type="AlphaFoldDB" id="A0A285N8T3"/>
<dbReference type="Proteomes" id="UP000219439">
    <property type="component" value="Unassembled WGS sequence"/>
</dbReference>
<feature type="domain" description="HMA" evidence="1">
    <location>
        <begin position="1"/>
        <end position="63"/>
    </location>
</feature>
<protein>
    <submittedName>
        <fullName evidence="2">Copper chaperone</fullName>
    </submittedName>
</protein>
<dbReference type="Pfam" id="PF00403">
    <property type="entry name" value="HMA"/>
    <property type="match status" value="1"/>
</dbReference>
<dbReference type="CDD" id="cd00371">
    <property type="entry name" value="HMA"/>
    <property type="match status" value="1"/>
</dbReference>
<dbReference type="SUPFAM" id="SSF55008">
    <property type="entry name" value="HMA, heavy metal-associated domain"/>
    <property type="match status" value="1"/>
</dbReference>